<protein>
    <submittedName>
        <fullName evidence="2">Uncharacterized protein</fullName>
    </submittedName>
</protein>
<feature type="region of interest" description="Disordered" evidence="1">
    <location>
        <begin position="10"/>
        <end position="61"/>
    </location>
</feature>
<reference evidence="2" key="1">
    <citation type="submission" date="2009-05" db="EMBL/GenBank/DDBJ databases">
        <authorList>
            <person name="Harkins D.M."/>
            <person name="DeShazer D."/>
            <person name="Woods D.E."/>
            <person name="Brinkac L.M."/>
            <person name="Brown K.A."/>
            <person name="Hung G.C."/>
            <person name="Tuanyok A."/>
            <person name="Zhang B."/>
            <person name="Nierman W.C."/>
        </authorList>
    </citation>
    <scope>NUCLEOTIDE SEQUENCE [LARGE SCALE GENOMIC DNA]</scope>
    <source>
        <strain evidence="2">1710a</strain>
    </source>
</reference>
<gene>
    <name evidence="2" type="ORF">BURPS1710A_A2382</name>
</gene>
<name>A0A0E1VVV3_BURPE</name>
<dbReference type="EMBL" id="CM000833">
    <property type="protein sequence ID" value="EET04269.1"/>
    <property type="molecule type" value="Genomic_DNA"/>
</dbReference>
<dbReference type="Proteomes" id="UP000001812">
    <property type="component" value="Chromosome II"/>
</dbReference>
<evidence type="ECO:0000313" key="2">
    <source>
        <dbReference type="EMBL" id="EET04269.1"/>
    </source>
</evidence>
<sequence length="61" mass="5986">MAHAACAARAAVGGPLARGRRPSSVSGTETPAVAKRGSDGGGRAFAATQRIVSDAHRIGTA</sequence>
<evidence type="ECO:0000256" key="1">
    <source>
        <dbReference type="SAM" id="MobiDB-lite"/>
    </source>
</evidence>
<organism evidence="2">
    <name type="scientific">Burkholderia pseudomallei 1710a</name>
    <dbReference type="NCBI Taxonomy" id="320371"/>
    <lineage>
        <taxon>Bacteria</taxon>
        <taxon>Pseudomonadati</taxon>
        <taxon>Pseudomonadota</taxon>
        <taxon>Betaproteobacteria</taxon>
        <taxon>Burkholderiales</taxon>
        <taxon>Burkholderiaceae</taxon>
        <taxon>Burkholderia</taxon>
        <taxon>pseudomallei group</taxon>
    </lineage>
</organism>
<dbReference type="HOGENOM" id="CLU_2913577_0_0_4"/>
<accession>A0A0E1VVV3</accession>
<proteinExistence type="predicted"/>
<dbReference type="AlphaFoldDB" id="A0A0E1VVV3"/>